<protein>
    <recommendedName>
        <fullName evidence="8">Constitutive coactivator of peroxisome proliferator-activated receptor gamma</fullName>
    </recommendedName>
</protein>
<dbReference type="InterPro" id="IPR029060">
    <property type="entry name" value="PIN-like_dom_sf"/>
</dbReference>
<dbReference type="EMBL" id="CAJNOK010000171">
    <property type="protein sequence ID" value="CAF0734335.1"/>
    <property type="molecule type" value="Genomic_DNA"/>
</dbReference>
<dbReference type="SUPFAM" id="SSF88723">
    <property type="entry name" value="PIN domain-like"/>
    <property type="match status" value="1"/>
</dbReference>
<feature type="compositionally biased region" description="Low complexity" evidence="2">
    <location>
        <begin position="993"/>
        <end position="1009"/>
    </location>
</feature>
<comment type="caution">
    <text evidence="4">The sequence shown here is derived from an EMBL/GenBank/DDBJ whole genome shotgun (WGS) entry which is preliminary data.</text>
</comment>
<feature type="compositionally biased region" description="Low complexity" evidence="2">
    <location>
        <begin position="346"/>
        <end position="357"/>
    </location>
</feature>
<feature type="compositionally biased region" description="Polar residues" evidence="2">
    <location>
        <begin position="1010"/>
        <end position="1020"/>
    </location>
</feature>
<evidence type="ECO:0000313" key="4">
    <source>
        <dbReference type="EMBL" id="CAF0815558.1"/>
    </source>
</evidence>
<feature type="region of interest" description="Disordered" evidence="2">
    <location>
        <begin position="816"/>
        <end position="895"/>
    </location>
</feature>
<feature type="region of interest" description="Disordered" evidence="2">
    <location>
        <begin position="1083"/>
        <end position="1158"/>
    </location>
</feature>
<feature type="compositionally biased region" description="Low complexity" evidence="2">
    <location>
        <begin position="1129"/>
        <end position="1158"/>
    </location>
</feature>
<feature type="region of interest" description="Disordered" evidence="2">
    <location>
        <begin position="322"/>
        <end position="357"/>
    </location>
</feature>
<feature type="compositionally biased region" description="Polar residues" evidence="2">
    <location>
        <begin position="816"/>
        <end position="845"/>
    </location>
</feature>
<comment type="similarity">
    <text evidence="1">Belongs to the constitutive coactivator of PPAR-gamma family.</text>
</comment>
<accession>A0A813TXI3</accession>
<evidence type="ECO:0000313" key="5">
    <source>
        <dbReference type="EMBL" id="CAF3510708.1"/>
    </source>
</evidence>
<dbReference type="PANTHER" id="PTHR15976">
    <property type="entry name" value="CONSTITUTIVE COACTIVATOR OF PEROXISOME PROLIFERATOR-ACTIVATED RECEPTOR GAMMA"/>
    <property type="match status" value="1"/>
</dbReference>
<dbReference type="Proteomes" id="UP000677228">
    <property type="component" value="Unassembled WGS sequence"/>
</dbReference>
<dbReference type="InterPro" id="IPR026784">
    <property type="entry name" value="Coact_PPARg"/>
</dbReference>
<feature type="region of interest" description="Disordered" evidence="2">
    <location>
        <begin position="1268"/>
        <end position="1310"/>
    </location>
</feature>
<proteinExistence type="inferred from homology"/>
<evidence type="ECO:0000313" key="3">
    <source>
        <dbReference type="EMBL" id="CAF0734335.1"/>
    </source>
</evidence>
<feature type="compositionally biased region" description="Polar residues" evidence="2">
    <location>
        <begin position="860"/>
        <end position="878"/>
    </location>
</feature>
<evidence type="ECO:0000313" key="7">
    <source>
        <dbReference type="Proteomes" id="UP000663829"/>
    </source>
</evidence>
<feature type="compositionally biased region" description="Low complexity" evidence="2">
    <location>
        <begin position="1277"/>
        <end position="1291"/>
    </location>
</feature>
<feature type="compositionally biased region" description="Pro residues" evidence="2">
    <location>
        <begin position="1106"/>
        <end position="1115"/>
    </location>
</feature>
<dbReference type="OrthoDB" id="10061469at2759"/>
<evidence type="ECO:0000256" key="1">
    <source>
        <dbReference type="ARBA" id="ARBA00009495"/>
    </source>
</evidence>
<feature type="compositionally biased region" description="Low complexity" evidence="2">
    <location>
        <begin position="945"/>
        <end position="968"/>
    </location>
</feature>
<dbReference type="EMBL" id="CAJNOQ010000568">
    <property type="protein sequence ID" value="CAF0815558.1"/>
    <property type="molecule type" value="Genomic_DNA"/>
</dbReference>
<dbReference type="Proteomes" id="UP000682733">
    <property type="component" value="Unassembled WGS sequence"/>
</dbReference>
<sequence length="1310" mass="148965">MVGCNYLLDFFSTNHPSCLKDVDVGDIIRQTRRLSTGSTSSADQTRLYHLVVDVETCLERLYGGYYPDWLCGGEWSHLYSYMVSLVKTCQDLRLSLIFVFDGTLYRWSQAQWYQEQCDGRKKINLIYKHFKLQKFGQPRRHLWMPPAYLSSCLRSIIREFNSSVYFQMYQTSTHHNDEFKQICLRTDNLLGIVSGDLDLLLTQPIKYFSSKHFKLSLRGKLTLAHVQLAQLQQKLDLTSVKQLYLLATLLGNHILSDDDLRHFHSDLLKDQNLTNSNLQQQETKQKIILKPGGRLSPSLTSSFDVQEENDVCKTTVPMTDGTISSEDVTIDENNSISKSSSELALNQQQQTSPNTQNPIVDQLIPKLLDYVRKLDFDNFDINAVIKHVFRHLVDDELKERKTRSLIESYNYYQNSSISTVSTVETNEINSSHQQKIQTATNAITSVSTPITIRKTSDDKTPPPTPSPPSSTVKGPMPSSSTTAEMIISDILSTDQFFTQYKTNWSSLSEVLRTAYDLHKRGLTTPWIWQCLYKREITLPVTLEPEICSLIPSAGEFYRPIRSFIYGLLFNYSSHKHVSRLAIREQVYNSSGGSYLTEVSCDQATPDQPTLEQLWFGQDPANDRLLRMKTLLACLKCSNSDISQIPHDYLLLLSVLRYMFTHSSHQIQIWEICAFLSQALLICEQQPKPLMNLQPLIAPATVSSMCGGSSSGDYDQIHIELYQARPVQLAQLFVRGIETAQFANDVCGAPLHPRYCTIWRYFNGKLFHQKYIQATYHCQTYDLMMILCDGNIQYAQMGLRFLDIILDRTSSHSLFSPLQQQSAPVQNRSSEKLQQQKFVKTSRSNHQPLPPSSSSQKKSPTTTVDSKDMNSTGTTSILPRQQHRPPNKFYQNQTQTNKQISTSINPTNNMNNVVLPVSRPSSYSNFSHGAPSTNKMNSSQQRSVWPNYSTPNSTTSTHQQQPLLQDQPPSALSQMVIGHWQNVDVPSIIQRQHSNTSQQSTNQSQQQQNTPNNIHQHQQHLNRYMSHPPPMSTVDEHQIAQAFAAVHFAQHHHQQTPVQPQHQALPLHPNAHHQYSFIQPQANNFHQPSYHQPIGPPHHHPVYHHQPAPPGYPPNAPTQHQRLLQPPTPAQQQQQQQQQPNSYRLSPIQLPPVQSQQSQNSLNSNIAAIAEQHLLRQQQAAAFTAALNQQQNTNMQNTTFNMQRRTNDQRAQTQYIPSNNSLSSSYVLPQQPSRIPLPQQNTNVTGDNTTLLTHTNQQYEIPMASLPHQRSSIGHVNSSPSTSSSFVQSITTPSQPQLLRAQAHPYEQQQS</sequence>
<feature type="region of interest" description="Disordered" evidence="2">
    <location>
        <begin position="923"/>
        <end position="968"/>
    </location>
</feature>
<feature type="region of interest" description="Disordered" evidence="2">
    <location>
        <begin position="449"/>
        <end position="480"/>
    </location>
</feature>
<gene>
    <name evidence="4" type="ORF">GPM918_LOCUS4267</name>
    <name evidence="3" type="ORF">OVA965_LOCUS1033</name>
    <name evidence="6" type="ORF">SRO942_LOCUS4268</name>
    <name evidence="5" type="ORF">TMI583_LOCUS1034</name>
</gene>
<dbReference type="EMBL" id="CAJOBC010000568">
    <property type="protein sequence ID" value="CAF3601615.1"/>
    <property type="molecule type" value="Genomic_DNA"/>
</dbReference>
<feature type="compositionally biased region" description="Polar residues" evidence="2">
    <location>
        <begin position="923"/>
        <end position="943"/>
    </location>
</feature>
<evidence type="ECO:0000256" key="2">
    <source>
        <dbReference type="SAM" id="MobiDB-lite"/>
    </source>
</evidence>
<name>A0A813TXI3_9BILA</name>
<dbReference type="GO" id="GO:0005634">
    <property type="term" value="C:nucleus"/>
    <property type="evidence" value="ECO:0007669"/>
    <property type="project" value="TreeGrafter"/>
</dbReference>
<feature type="compositionally biased region" description="Polar residues" evidence="2">
    <location>
        <begin position="322"/>
        <end position="345"/>
    </location>
</feature>
<keyword evidence="7" id="KW-1185">Reference proteome</keyword>
<dbReference type="PANTHER" id="PTHR15976:SF16">
    <property type="entry name" value="ASTEROID DOMAIN-CONTAINING PROTEIN"/>
    <property type="match status" value="1"/>
</dbReference>
<organism evidence="4 7">
    <name type="scientific">Didymodactylos carnosus</name>
    <dbReference type="NCBI Taxonomy" id="1234261"/>
    <lineage>
        <taxon>Eukaryota</taxon>
        <taxon>Metazoa</taxon>
        <taxon>Spiralia</taxon>
        <taxon>Gnathifera</taxon>
        <taxon>Rotifera</taxon>
        <taxon>Eurotatoria</taxon>
        <taxon>Bdelloidea</taxon>
        <taxon>Philodinida</taxon>
        <taxon>Philodinidae</taxon>
        <taxon>Didymodactylos</taxon>
    </lineage>
</organism>
<evidence type="ECO:0000313" key="6">
    <source>
        <dbReference type="EMBL" id="CAF3601615.1"/>
    </source>
</evidence>
<dbReference type="EMBL" id="CAJOBA010000171">
    <property type="protein sequence ID" value="CAF3510708.1"/>
    <property type="molecule type" value="Genomic_DNA"/>
</dbReference>
<feature type="region of interest" description="Disordered" evidence="2">
    <location>
        <begin position="991"/>
        <end position="1025"/>
    </location>
</feature>
<dbReference type="Proteomes" id="UP000681722">
    <property type="component" value="Unassembled WGS sequence"/>
</dbReference>
<evidence type="ECO:0008006" key="8">
    <source>
        <dbReference type="Google" id="ProtNLM"/>
    </source>
</evidence>
<dbReference type="Proteomes" id="UP000663829">
    <property type="component" value="Unassembled WGS sequence"/>
</dbReference>
<reference evidence="4" key="1">
    <citation type="submission" date="2021-02" db="EMBL/GenBank/DDBJ databases">
        <authorList>
            <person name="Nowell W R."/>
        </authorList>
    </citation>
    <scope>NUCLEOTIDE SEQUENCE</scope>
</reference>
<dbReference type="Gene3D" id="3.40.50.1010">
    <property type="entry name" value="5'-nuclease"/>
    <property type="match status" value="1"/>
</dbReference>